<accession>A0A9N9MIM8</accession>
<dbReference type="SUPFAM" id="SSF51126">
    <property type="entry name" value="Pectin lyase-like"/>
    <property type="match status" value="1"/>
</dbReference>
<keyword evidence="8" id="KW-0732">Signal</keyword>
<organism evidence="10 11">
    <name type="scientific">Ceutorhynchus assimilis</name>
    <name type="common">cabbage seed weevil</name>
    <dbReference type="NCBI Taxonomy" id="467358"/>
    <lineage>
        <taxon>Eukaryota</taxon>
        <taxon>Metazoa</taxon>
        <taxon>Ecdysozoa</taxon>
        <taxon>Arthropoda</taxon>
        <taxon>Hexapoda</taxon>
        <taxon>Insecta</taxon>
        <taxon>Pterygota</taxon>
        <taxon>Neoptera</taxon>
        <taxon>Endopterygota</taxon>
        <taxon>Coleoptera</taxon>
        <taxon>Polyphaga</taxon>
        <taxon>Cucujiformia</taxon>
        <taxon>Curculionidae</taxon>
        <taxon>Ceutorhynchinae</taxon>
        <taxon>Ceutorhynchus</taxon>
    </lineage>
</organism>
<feature type="active site" evidence="7">
    <location>
        <position position="209"/>
    </location>
</feature>
<dbReference type="GO" id="GO:0045490">
    <property type="term" value="P:pectin catabolic process"/>
    <property type="evidence" value="ECO:0007669"/>
    <property type="project" value="UniProtKB-UniRule"/>
</dbReference>
<evidence type="ECO:0000256" key="5">
    <source>
        <dbReference type="ARBA" id="ARBA00023085"/>
    </source>
</evidence>
<protein>
    <recommendedName>
        <fullName evidence="3 8">Pectinesterase</fullName>
        <ecNumber evidence="3 8">3.1.1.11</ecNumber>
    </recommendedName>
</protein>
<dbReference type="InterPro" id="IPR033131">
    <property type="entry name" value="Pectinesterase_Asp_AS"/>
</dbReference>
<dbReference type="PANTHER" id="PTHR31321">
    <property type="entry name" value="ACYL-COA THIOESTER HYDROLASE YBHC-RELATED"/>
    <property type="match status" value="1"/>
</dbReference>
<feature type="signal peptide" evidence="8">
    <location>
        <begin position="1"/>
        <end position="17"/>
    </location>
</feature>
<dbReference type="InterPro" id="IPR000070">
    <property type="entry name" value="Pectinesterase_cat"/>
</dbReference>
<feature type="chain" id="PRO_5040546940" description="Pectinesterase" evidence="8">
    <location>
        <begin position="18"/>
        <end position="339"/>
    </location>
</feature>
<evidence type="ECO:0000256" key="4">
    <source>
        <dbReference type="ARBA" id="ARBA00022801"/>
    </source>
</evidence>
<proteinExistence type="inferred from homology"/>
<reference evidence="10" key="1">
    <citation type="submission" date="2022-01" db="EMBL/GenBank/DDBJ databases">
        <authorList>
            <person name="King R."/>
        </authorList>
    </citation>
    <scope>NUCLEOTIDE SEQUENCE</scope>
</reference>
<dbReference type="Proteomes" id="UP001152799">
    <property type="component" value="Chromosome 2"/>
</dbReference>
<evidence type="ECO:0000256" key="6">
    <source>
        <dbReference type="ARBA" id="ARBA00047928"/>
    </source>
</evidence>
<keyword evidence="11" id="KW-1185">Reference proteome</keyword>
<dbReference type="PROSITE" id="PS00503">
    <property type="entry name" value="PECTINESTERASE_2"/>
    <property type="match status" value="1"/>
</dbReference>
<dbReference type="GO" id="GO:0042545">
    <property type="term" value="P:cell wall modification"/>
    <property type="evidence" value="ECO:0007669"/>
    <property type="project" value="UniProtKB-UniRule"/>
</dbReference>
<evidence type="ECO:0000256" key="1">
    <source>
        <dbReference type="ARBA" id="ARBA00005184"/>
    </source>
</evidence>
<dbReference type="AlphaFoldDB" id="A0A9N9MIM8"/>
<comment type="pathway">
    <text evidence="1 8">Glycan metabolism; pectin degradation; 2-dehydro-3-deoxy-D-gluconate from pectin: step 1/5.</text>
</comment>
<dbReference type="Pfam" id="PF01095">
    <property type="entry name" value="Pectinesterase"/>
    <property type="match status" value="1"/>
</dbReference>
<dbReference type="PANTHER" id="PTHR31321:SF57">
    <property type="entry name" value="PECTINESTERASE 53-RELATED"/>
    <property type="match status" value="1"/>
</dbReference>
<dbReference type="InterPro" id="IPR012334">
    <property type="entry name" value="Pectin_lyas_fold"/>
</dbReference>
<keyword evidence="4 8" id="KW-0378">Hydrolase</keyword>
<evidence type="ECO:0000313" key="10">
    <source>
        <dbReference type="EMBL" id="CAG9764464.1"/>
    </source>
</evidence>
<dbReference type="InterPro" id="IPR011050">
    <property type="entry name" value="Pectin_lyase_fold/virulence"/>
</dbReference>
<evidence type="ECO:0000256" key="8">
    <source>
        <dbReference type="RuleBase" id="RU000589"/>
    </source>
</evidence>
<dbReference type="GO" id="GO:0030599">
    <property type="term" value="F:pectinesterase activity"/>
    <property type="evidence" value="ECO:0007669"/>
    <property type="project" value="UniProtKB-UniRule"/>
</dbReference>
<evidence type="ECO:0000259" key="9">
    <source>
        <dbReference type="Pfam" id="PF01095"/>
    </source>
</evidence>
<feature type="domain" description="Pectinesterase catalytic" evidence="9">
    <location>
        <begin position="201"/>
        <end position="277"/>
    </location>
</feature>
<evidence type="ECO:0000256" key="3">
    <source>
        <dbReference type="ARBA" id="ARBA00013229"/>
    </source>
</evidence>
<dbReference type="EC" id="3.1.1.11" evidence="3 8"/>
<dbReference type="OrthoDB" id="2019149at2759"/>
<evidence type="ECO:0000313" key="11">
    <source>
        <dbReference type="Proteomes" id="UP001152799"/>
    </source>
</evidence>
<evidence type="ECO:0000256" key="7">
    <source>
        <dbReference type="PROSITE-ProRule" id="PRU10040"/>
    </source>
</evidence>
<comment type="catalytic activity">
    <reaction evidence="6 8">
        <text>[(1-&gt;4)-alpha-D-galacturonosyl methyl ester](n) + n H2O = [(1-&gt;4)-alpha-D-galacturonosyl](n) + n methanol + n H(+)</text>
        <dbReference type="Rhea" id="RHEA:22380"/>
        <dbReference type="Rhea" id="RHEA-COMP:14570"/>
        <dbReference type="Rhea" id="RHEA-COMP:14573"/>
        <dbReference type="ChEBI" id="CHEBI:15377"/>
        <dbReference type="ChEBI" id="CHEBI:15378"/>
        <dbReference type="ChEBI" id="CHEBI:17790"/>
        <dbReference type="ChEBI" id="CHEBI:140522"/>
        <dbReference type="ChEBI" id="CHEBI:140523"/>
        <dbReference type="EC" id="3.1.1.11"/>
    </reaction>
</comment>
<keyword evidence="5 8" id="KW-0063">Aspartyl esterase</keyword>
<dbReference type="EMBL" id="OU892278">
    <property type="protein sequence ID" value="CAG9764464.1"/>
    <property type="molecule type" value="Genomic_DNA"/>
</dbReference>
<sequence length="339" mass="36871">MFFQLLVIIHLLLTTLASHQTYPGTNTRPILSDTEAVQYTKAKYLQGWAPSDIATNKADYTVGSGGYTNIQAAVNAAIKAGGTTRKYIKILPGKYAQLVFIPQTTVPLTLYGSVGHPALVHIILSQGAKMSGAEWSKQVNPNGSFYREGDPAWPMYHDCAIRATIGTFCSSVVWAQNDNLEFAYVTIENPSIVGQAVAVSKSTIKGDVDFIFGPASAVFENTNIIARADRPRNTAVIFAPNTTNTQKFGFLLIRGNITAETAIKNNRGVHLVRAWDSTPSANGQILIRDSIIDAVINVNAPYDKATSGRSFSGNINKNRNLNDSKYNRFWEYANIGSGA</sequence>
<evidence type="ECO:0000256" key="2">
    <source>
        <dbReference type="ARBA" id="ARBA00008891"/>
    </source>
</evidence>
<comment type="similarity">
    <text evidence="2">Belongs to the pectinesterase family.</text>
</comment>
<name>A0A9N9MIM8_9CUCU</name>
<dbReference type="Gene3D" id="2.160.20.10">
    <property type="entry name" value="Single-stranded right-handed beta-helix, Pectin lyase-like"/>
    <property type="match status" value="2"/>
</dbReference>
<gene>
    <name evidence="10" type="ORF">CEUTPL_LOCUS5104</name>
</gene>